<keyword evidence="5 9" id="KW-0560">Oxidoreductase</keyword>
<dbReference type="RefSeq" id="XP_015518370.1">
    <property type="nucleotide sequence ID" value="XM_015662884.2"/>
</dbReference>
<dbReference type="InterPro" id="IPR002401">
    <property type="entry name" value="Cyt_P450_E_grp-I"/>
</dbReference>
<protein>
    <submittedName>
        <fullName evidence="11">Cytochrome P450 4C1</fullName>
    </submittedName>
</protein>
<evidence type="ECO:0000256" key="9">
    <source>
        <dbReference type="RuleBase" id="RU000461"/>
    </source>
</evidence>
<dbReference type="Gene3D" id="1.10.630.10">
    <property type="entry name" value="Cytochrome P450"/>
    <property type="match status" value="1"/>
</dbReference>
<dbReference type="CDD" id="cd20628">
    <property type="entry name" value="CYP4"/>
    <property type="match status" value="1"/>
</dbReference>
<dbReference type="PROSITE" id="PS00086">
    <property type="entry name" value="CYTOCHROME_P450"/>
    <property type="match status" value="1"/>
</dbReference>
<evidence type="ECO:0000256" key="5">
    <source>
        <dbReference type="ARBA" id="ARBA00023002"/>
    </source>
</evidence>
<dbReference type="PRINTS" id="PR00463">
    <property type="entry name" value="EP450I"/>
</dbReference>
<keyword evidence="6 8" id="KW-0408">Iron</keyword>
<dbReference type="KEGG" id="nlo:107223260"/>
<keyword evidence="7 9" id="KW-0503">Monooxygenase</keyword>
<evidence type="ECO:0000256" key="3">
    <source>
        <dbReference type="ARBA" id="ARBA00022617"/>
    </source>
</evidence>
<evidence type="ECO:0000313" key="10">
    <source>
        <dbReference type="Proteomes" id="UP000829291"/>
    </source>
</evidence>
<dbReference type="Pfam" id="PF00067">
    <property type="entry name" value="p450"/>
    <property type="match status" value="1"/>
</dbReference>
<evidence type="ECO:0000256" key="6">
    <source>
        <dbReference type="ARBA" id="ARBA00023004"/>
    </source>
</evidence>
<dbReference type="GO" id="GO:0016705">
    <property type="term" value="F:oxidoreductase activity, acting on paired donors, with incorporation or reduction of molecular oxygen"/>
    <property type="evidence" value="ECO:0007669"/>
    <property type="project" value="InterPro"/>
</dbReference>
<evidence type="ECO:0000256" key="8">
    <source>
        <dbReference type="PIRSR" id="PIRSR602401-1"/>
    </source>
</evidence>
<dbReference type="InParanoid" id="A0A6J0BVA0"/>
<evidence type="ECO:0000256" key="7">
    <source>
        <dbReference type="ARBA" id="ARBA00023033"/>
    </source>
</evidence>
<dbReference type="GO" id="GO:0005506">
    <property type="term" value="F:iron ion binding"/>
    <property type="evidence" value="ECO:0007669"/>
    <property type="project" value="InterPro"/>
</dbReference>
<sequence>MNDYIILLLTTWFAVVFVKVAKWLYEYYRFANTVNKIPGPKAHPIVGNALTIIKVDRKDRLKWFRDLCERYQMDGLFRIWLGTKANVHFISPETVSVILRSKTLITKSDIYSFVQPWLGTGLITSTGETWHQHRKLITPTFHYNILEEYSVVMFEKTEVLKKCIETELKTNPEEPIDIHAFSLKCTLDIICEAAMGVNINAQMDENLEYATALNRISTEAVERTFRPWLHNDWFYYQTQRGKKFKHFVETAHKFTKKVISERKAAQKIRQQNNPDENYKFEKPKSQAFLDHLLDACEREKMPLTDDELRQEVDTFLFAGHDTSAATISWALFCIGNNPEVQEKIHEEHLRIFGDSKEPATIQQINELRYLERVIKETLRLFPAVPSVSRTITEDTEIAGYKVLKGIYARVLIHYVHRHPNHWPNPDKFDPDRFLPENSQGRHPYAYIPFSAGLRNCIGQKFAILEEKIVLTAVLREWRVKSAVKYEEIKCHSEFILRPQDGIKIYFIRK</sequence>
<dbReference type="OrthoDB" id="1470350at2759"/>
<keyword evidence="4 8" id="KW-0479">Metal-binding</keyword>
<keyword evidence="10" id="KW-1185">Reference proteome</keyword>
<dbReference type="GeneID" id="107223260"/>
<evidence type="ECO:0000256" key="2">
    <source>
        <dbReference type="ARBA" id="ARBA00010617"/>
    </source>
</evidence>
<comment type="similarity">
    <text evidence="2 9">Belongs to the cytochrome P450 family.</text>
</comment>
<dbReference type="PANTHER" id="PTHR24291">
    <property type="entry name" value="CYTOCHROME P450 FAMILY 4"/>
    <property type="match status" value="1"/>
</dbReference>
<name>A0A6J0BVA0_NEOLC</name>
<dbReference type="GO" id="GO:0020037">
    <property type="term" value="F:heme binding"/>
    <property type="evidence" value="ECO:0007669"/>
    <property type="project" value="InterPro"/>
</dbReference>
<dbReference type="SUPFAM" id="SSF48264">
    <property type="entry name" value="Cytochrome P450"/>
    <property type="match status" value="1"/>
</dbReference>
<evidence type="ECO:0000256" key="4">
    <source>
        <dbReference type="ARBA" id="ARBA00022723"/>
    </source>
</evidence>
<dbReference type="InterPro" id="IPR017972">
    <property type="entry name" value="Cyt_P450_CS"/>
</dbReference>
<reference evidence="11" key="1">
    <citation type="submission" date="2025-08" db="UniProtKB">
        <authorList>
            <consortium name="RefSeq"/>
        </authorList>
    </citation>
    <scope>IDENTIFICATION</scope>
    <source>
        <tissue evidence="11">Thorax and Abdomen</tissue>
    </source>
</reference>
<evidence type="ECO:0000256" key="1">
    <source>
        <dbReference type="ARBA" id="ARBA00001971"/>
    </source>
</evidence>
<comment type="cofactor">
    <cofactor evidence="1 8">
        <name>heme</name>
        <dbReference type="ChEBI" id="CHEBI:30413"/>
    </cofactor>
</comment>
<dbReference type="Proteomes" id="UP000829291">
    <property type="component" value="Chromosome 6"/>
</dbReference>
<dbReference type="PRINTS" id="PR00385">
    <property type="entry name" value="P450"/>
</dbReference>
<accession>A0A6J0BVA0</accession>
<dbReference type="AlphaFoldDB" id="A0A6J0BVA0"/>
<dbReference type="InterPro" id="IPR001128">
    <property type="entry name" value="Cyt_P450"/>
</dbReference>
<dbReference type="GO" id="GO:0004497">
    <property type="term" value="F:monooxygenase activity"/>
    <property type="evidence" value="ECO:0007669"/>
    <property type="project" value="UniProtKB-KW"/>
</dbReference>
<dbReference type="InterPro" id="IPR036396">
    <property type="entry name" value="Cyt_P450_sf"/>
</dbReference>
<gene>
    <name evidence="11" type="primary">LOC107223260</name>
</gene>
<evidence type="ECO:0000313" key="11">
    <source>
        <dbReference type="RefSeq" id="XP_015518370.1"/>
    </source>
</evidence>
<dbReference type="InterPro" id="IPR050196">
    <property type="entry name" value="Cytochrome_P450_Monoox"/>
</dbReference>
<organism evidence="11">
    <name type="scientific">Neodiprion lecontei</name>
    <name type="common">Redheaded pine sawfly</name>
    <dbReference type="NCBI Taxonomy" id="441921"/>
    <lineage>
        <taxon>Eukaryota</taxon>
        <taxon>Metazoa</taxon>
        <taxon>Ecdysozoa</taxon>
        <taxon>Arthropoda</taxon>
        <taxon>Hexapoda</taxon>
        <taxon>Insecta</taxon>
        <taxon>Pterygota</taxon>
        <taxon>Neoptera</taxon>
        <taxon>Endopterygota</taxon>
        <taxon>Hymenoptera</taxon>
        <taxon>Tenthredinoidea</taxon>
        <taxon>Diprionidae</taxon>
        <taxon>Diprioninae</taxon>
        <taxon>Neodiprion</taxon>
    </lineage>
</organism>
<dbReference type="PANTHER" id="PTHR24291:SF209">
    <property type="entry name" value="CYTOCHROME P450-LIKE PROTEIN"/>
    <property type="match status" value="1"/>
</dbReference>
<feature type="binding site" description="axial binding residue" evidence="8">
    <location>
        <position position="456"/>
    </location>
    <ligand>
        <name>heme</name>
        <dbReference type="ChEBI" id="CHEBI:30413"/>
    </ligand>
    <ligandPart>
        <name>Fe</name>
        <dbReference type="ChEBI" id="CHEBI:18248"/>
    </ligandPart>
</feature>
<keyword evidence="3 8" id="KW-0349">Heme</keyword>
<proteinExistence type="inferred from homology"/>